<protein>
    <submittedName>
        <fullName evidence="1">Beta-xylosidase</fullName>
    </submittedName>
</protein>
<keyword evidence="2" id="KW-1185">Reference proteome</keyword>
<dbReference type="Proteomes" id="UP000605392">
    <property type="component" value="Unassembled WGS sequence"/>
</dbReference>
<gene>
    <name evidence="1" type="ORF">GCM10011375_11890</name>
</gene>
<name>A0ACB5PP96_9BACT</name>
<accession>A0ACB5PP96</accession>
<sequence>MSFDLETGASDASSPSEWPLPYPVASQPVVNTAPLIEAAPTRIYDKLILPGDFPDPTVTKIGDTYWASATSAEWGPIFPLLKSTNLVDWEVVSYVFPDKLPEWADSNFWAPEISHENGKTYICYTARKKGKGRRGQLCVAIASADDPAGPYTDHGPLIGQRKGSIDGFPLRDENGVLYMVWKEDGNAYKKDTPIWAQRMNESRTALIGKKVELFRNDTPWEGCLVEGSAIVRQGEYFYMFYAGNGCCGKCCTYATGVARAKKLLGPWEKCPQNPILKKNKTWKCPGHGTVTEYEGRWFLLHHAYYTDSHEFVGRQGLLSEFTWNAEGWPEFVNNSPQAEPLRDLRVLNVNDDFPGNRLAAAWQWPVNEQPGVGVSDGQLLLTARPTGIGAVVAQRTFTATYKAATTLDYGALAPNTYAGLAAIGDPHNALALVAGNGHLQLWHMKGSKHLTLTEVKLEDCKMLCLRLEAWGGSRFRFAFSTDGGTAWQPVVLDSFALNGTYLPPWDRGVRVGLLAQGPETSTVAFDNFALRNCR</sequence>
<reference evidence="1 2" key="1">
    <citation type="journal article" date="2019" name="Int. J. Syst. Evol. Microbiol.">
        <title>The Global Catalogue of Microorganisms (GCM) 10K type strain sequencing project: providing services to taxonomists for standard genome sequencing and annotation.</title>
        <authorList>
            <consortium name="The Broad Institute Genomics Platform"/>
            <consortium name="The Broad Institute Genome Sequencing Center for Infectious Disease"/>
            <person name="Wu L."/>
            <person name="Ma J."/>
        </authorList>
    </citation>
    <scope>NUCLEOTIDE SEQUENCE [LARGE SCALE GENOMIC DNA]</scope>
    <source>
        <strain evidence="1 2">CGMCC 1.12720</strain>
    </source>
</reference>
<comment type="caution">
    <text evidence="1">The sequence shown here is derived from an EMBL/GenBank/DDBJ whole genome shotgun (WGS) entry which is preliminary data.</text>
</comment>
<evidence type="ECO:0000313" key="1">
    <source>
        <dbReference type="EMBL" id="GGF58368.1"/>
    </source>
</evidence>
<proteinExistence type="predicted"/>
<dbReference type="EMBL" id="BMFN01000001">
    <property type="protein sequence ID" value="GGF58368.1"/>
    <property type="molecule type" value="Genomic_DNA"/>
</dbReference>
<evidence type="ECO:0000313" key="2">
    <source>
        <dbReference type="Proteomes" id="UP000605392"/>
    </source>
</evidence>
<organism evidence="1 2">
    <name type="scientific">Hymenobacter qilianensis</name>
    <dbReference type="NCBI Taxonomy" id="1385715"/>
    <lineage>
        <taxon>Bacteria</taxon>
        <taxon>Pseudomonadati</taxon>
        <taxon>Bacteroidota</taxon>
        <taxon>Cytophagia</taxon>
        <taxon>Cytophagales</taxon>
        <taxon>Hymenobacteraceae</taxon>
        <taxon>Hymenobacter</taxon>
    </lineage>
</organism>